<reference evidence="5 7" key="2">
    <citation type="submission" date="2007-08" db="EMBL/GenBank/DDBJ databases">
        <authorList>
            <person name="Fulton L."/>
            <person name="Clifton S."/>
            <person name="Fulton B."/>
            <person name="Xu J."/>
            <person name="Minx P."/>
            <person name="Pepin K.H."/>
            <person name="Johnson M."/>
            <person name="Thiruvilangam P."/>
            <person name="Bhonagiri V."/>
            <person name="Nash W.E."/>
            <person name="Wang C."/>
            <person name="Mardis E.R."/>
            <person name="Wilson R.K."/>
        </authorList>
    </citation>
    <scope>NUCLEOTIDE SEQUENCE [LARGE SCALE GENOMIC DNA]</scope>
    <source>
        <strain evidence="5 7">DSM 753</strain>
    </source>
</reference>
<dbReference type="EMBL" id="NOXF01000021">
    <property type="protein sequence ID" value="PEQ23289.1"/>
    <property type="molecule type" value="Genomic_DNA"/>
</dbReference>
<name>A7VNA5_9FIRM</name>
<dbReference type="SMART" id="SM00342">
    <property type="entry name" value="HTH_ARAC"/>
    <property type="match status" value="1"/>
</dbReference>
<protein>
    <submittedName>
        <fullName evidence="6">AraC family transcriptional regulator</fullName>
    </submittedName>
    <submittedName>
        <fullName evidence="5">Transcriptional regulator, AraC family</fullName>
    </submittedName>
</protein>
<dbReference type="PROSITE" id="PS00041">
    <property type="entry name" value="HTH_ARAC_FAMILY_1"/>
    <property type="match status" value="1"/>
</dbReference>
<dbReference type="InterPro" id="IPR018062">
    <property type="entry name" value="HTH_AraC-typ_CS"/>
</dbReference>
<proteinExistence type="predicted"/>
<evidence type="ECO:0000313" key="8">
    <source>
        <dbReference type="Proteomes" id="UP000220611"/>
    </source>
</evidence>
<dbReference type="Proteomes" id="UP000220611">
    <property type="component" value="Unassembled WGS sequence"/>
</dbReference>
<evidence type="ECO:0000313" key="6">
    <source>
        <dbReference type="EMBL" id="PEQ23289.1"/>
    </source>
</evidence>
<keyword evidence="1" id="KW-0805">Transcription regulation</keyword>
<reference evidence="5 7" key="1">
    <citation type="submission" date="2007-08" db="EMBL/GenBank/DDBJ databases">
        <title>Draft genome sequence of Clostridium leptum (DSM 753).</title>
        <authorList>
            <person name="Sudarsanam P."/>
            <person name="Ley R."/>
            <person name="Guruge J."/>
            <person name="Turnbaugh P.J."/>
            <person name="Mahowald M."/>
            <person name="Liep D."/>
            <person name="Gordon J."/>
        </authorList>
    </citation>
    <scope>NUCLEOTIDE SEQUENCE [LARGE SCALE GENOMIC DNA]</scope>
    <source>
        <strain evidence="5 7">DSM 753</strain>
    </source>
</reference>
<dbReference type="InterPro" id="IPR003313">
    <property type="entry name" value="AraC-bd"/>
</dbReference>
<sequence length="282" mass="33402">MFSNTGALVDTETDVSPEPEKELTILSCGHYRLLRLEKLHTVRIQGRRDWQLLYVAKGAGHFFRPREERVKQGSVVVYPPGEPQDYFYLLKEAPEIYWIHFTGERAEGLLEEWGLFHGHSCFVGEQDRYLRCFEEIIQELQLQPPGFQRLCALRFEELLLSMGRQRLRLKNPQLAGDSLVTQVLNDMYKTYYRNYTIEDYAKRHNVSVCWLIRRFKQVTGESPNQYLIQIRIRRARELLESSRLNMGEIASVLGYESPLYFSRQFKQLQGVSPKRYREQRQK</sequence>
<evidence type="ECO:0000313" key="5">
    <source>
        <dbReference type="EMBL" id="EDO63175.1"/>
    </source>
</evidence>
<reference evidence="6 8" key="3">
    <citation type="submission" date="2017-07" db="EMBL/GenBank/DDBJ databases">
        <title>Prevalence of linear plasmids in Cutibacterium (Propionibacterium) acnes isolates obtained from prostatic tissue.</title>
        <authorList>
            <person name="Davidsson S."/>
            <person name="Carlsson J."/>
            <person name="Molling P."/>
            <person name="Andren O."/>
            <person name="Andersson S.-O."/>
            <person name="Brzuszkiewicz E."/>
            <person name="Poehlein A."/>
            <person name="Al-Zeer M."/>
            <person name="Brinkmann V."/>
            <person name="Scavenius C."/>
            <person name="Nazipi S."/>
            <person name="Soderquist B."/>
            <person name="Bruggemann H."/>
        </authorList>
    </citation>
    <scope>NUCLEOTIDE SEQUENCE [LARGE SCALE GENOMIC DNA]</scope>
    <source>
        <strain evidence="6 8">DSM 753</strain>
    </source>
</reference>
<comment type="caution">
    <text evidence="5">The sequence shown here is derived from an EMBL/GenBank/DDBJ whole genome shotgun (WGS) entry which is preliminary data.</text>
</comment>
<dbReference type="InterPro" id="IPR037923">
    <property type="entry name" value="HTH-like"/>
</dbReference>
<dbReference type="Pfam" id="PF12833">
    <property type="entry name" value="HTH_18"/>
    <property type="match status" value="1"/>
</dbReference>
<keyword evidence="3" id="KW-0804">Transcription</keyword>
<dbReference type="GO" id="GO:0043565">
    <property type="term" value="F:sequence-specific DNA binding"/>
    <property type="evidence" value="ECO:0007669"/>
    <property type="project" value="InterPro"/>
</dbReference>
<dbReference type="Pfam" id="PF02311">
    <property type="entry name" value="AraC_binding"/>
    <property type="match status" value="1"/>
</dbReference>
<dbReference type="InterPro" id="IPR009057">
    <property type="entry name" value="Homeodomain-like_sf"/>
</dbReference>
<dbReference type="PROSITE" id="PS01124">
    <property type="entry name" value="HTH_ARAC_FAMILY_2"/>
    <property type="match status" value="1"/>
</dbReference>
<dbReference type="PANTHER" id="PTHR43280:SF30">
    <property type="entry name" value="MMSAB OPERON REGULATORY PROTEIN"/>
    <property type="match status" value="1"/>
</dbReference>
<feature type="domain" description="HTH araC/xylS-type" evidence="4">
    <location>
        <begin position="181"/>
        <end position="279"/>
    </location>
</feature>
<dbReference type="OrthoDB" id="9782911at2"/>
<accession>A7VNA5</accession>
<dbReference type="Proteomes" id="UP000003490">
    <property type="component" value="Unassembled WGS sequence"/>
</dbReference>
<dbReference type="HOGENOM" id="CLU_000445_88_6_9"/>
<dbReference type="PANTHER" id="PTHR43280">
    <property type="entry name" value="ARAC-FAMILY TRANSCRIPTIONAL REGULATOR"/>
    <property type="match status" value="1"/>
</dbReference>
<dbReference type="eggNOG" id="COG2207">
    <property type="taxonomic scope" value="Bacteria"/>
</dbReference>
<dbReference type="EMBL" id="ABCB02000004">
    <property type="protein sequence ID" value="EDO63175.1"/>
    <property type="molecule type" value="Genomic_DNA"/>
</dbReference>
<evidence type="ECO:0000259" key="4">
    <source>
        <dbReference type="PROSITE" id="PS01124"/>
    </source>
</evidence>
<dbReference type="InterPro" id="IPR020449">
    <property type="entry name" value="Tscrpt_reg_AraC-type_HTH"/>
</dbReference>
<dbReference type="SUPFAM" id="SSF46689">
    <property type="entry name" value="Homeodomain-like"/>
    <property type="match status" value="2"/>
</dbReference>
<dbReference type="Gene3D" id="1.10.10.60">
    <property type="entry name" value="Homeodomain-like"/>
    <property type="match status" value="2"/>
</dbReference>
<evidence type="ECO:0000256" key="3">
    <source>
        <dbReference type="ARBA" id="ARBA00023163"/>
    </source>
</evidence>
<evidence type="ECO:0000256" key="2">
    <source>
        <dbReference type="ARBA" id="ARBA00023125"/>
    </source>
</evidence>
<dbReference type="GO" id="GO:0003700">
    <property type="term" value="F:DNA-binding transcription factor activity"/>
    <property type="evidence" value="ECO:0007669"/>
    <property type="project" value="InterPro"/>
</dbReference>
<dbReference type="AlphaFoldDB" id="A7VNA5"/>
<dbReference type="PRINTS" id="PR00032">
    <property type="entry name" value="HTHARAC"/>
</dbReference>
<dbReference type="SUPFAM" id="SSF51215">
    <property type="entry name" value="Regulatory protein AraC"/>
    <property type="match status" value="1"/>
</dbReference>
<gene>
    <name evidence="6" type="ORF">CH238_14605</name>
    <name evidence="5" type="ORF">CLOLEP_00029</name>
</gene>
<keyword evidence="8" id="KW-1185">Reference proteome</keyword>
<evidence type="ECO:0000313" key="7">
    <source>
        <dbReference type="Proteomes" id="UP000003490"/>
    </source>
</evidence>
<dbReference type="Gene3D" id="2.60.120.280">
    <property type="entry name" value="Regulatory protein AraC"/>
    <property type="match status" value="1"/>
</dbReference>
<organism evidence="5 7">
    <name type="scientific">[Clostridium] leptum DSM 753</name>
    <dbReference type="NCBI Taxonomy" id="428125"/>
    <lineage>
        <taxon>Bacteria</taxon>
        <taxon>Bacillati</taxon>
        <taxon>Bacillota</taxon>
        <taxon>Clostridia</taxon>
        <taxon>Eubacteriales</taxon>
        <taxon>Oscillospiraceae</taxon>
        <taxon>Oscillospiraceae incertae sedis</taxon>
    </lineage>
</organism>
<evidence type="ECO:0000256" key="1">
    <source>
        <dbReference type="ARBA" id="ARBA00023015"/>
    </source>
</evidence>
<dbReference type="InterPro" id="IPR018060">
    <property type="entry name" value="HTH_AraC"/>
</dbReference>
<keyword evidence="2" id="KW-0238">DNA-binding</keyword>